<dbReference type="Proteomes" id="UP000018144">
    <property type="component" value="Unassembled WGS sequence"/>
</dbReference>
<gene>
    <name evidence="2" type="ORF">PCON_10703</name>
</gene>
<evidence type="ECO:0000313" key="3">
    <source>
        <dbReference type="Proteomes" id="UP000018144"/>
    </source>
</evidence>
<proteinExistence type="predicted"/>
<sequence>MAQPRLLPTISSRPKGPTGSRHGGPRCDERPALELPNQPRLERDASEYVPMVVCHDRSWDVDGENEQRWATGRRRRARRRDEFGTGNGEFLGFWCCETHLHLRVGNRSAGGEKEVINHILAAGCQQMLTCGEQQHKSKKEGSRRTITVHIRSTEIHNSQLPHPMPQPGLD</sequence>
<name>U4L570_PYROM</name>
<protein>
    <submittedName>
        <fullName evidence="2">Uncharacterized protein</fullName>
    </submittedName>
</protein>
<feature type="region of interest" description="Disordered" evidence="1">
    <location>
        <begin position="1"/>
        <end position="41"/>
    </location>
</feature>
<organism evidence="2 3">
    <name type="scientific">Pyronema omphalodes (strain CBS 100304)</name>
    <name type="common">Pyronema confluens</name>
    <dbReference type="NCBI Taxonomy" id="1076935"/>
    <lineage>
        <taxon>Eukaryota</taxon>
        <taxon>Fungi</taxon>
        <taxon>Dikarya</taxon>
        <taxon>Ascomycota</taxon>
        <taxon>Pezizomycotina</taxon>
        <taxon>Pezizomycetes</taxon>
        <taxon>Pezizales</taxon>
        <taxon>Pyronemataceae</taxon>
        <taxon>Pyronema</taxon>
    </lineage>
</organism>
<evidence type="ECO:0000313" key="2">
    <source>
        <dbReference type="EMBL" id="CCX11109.1"/>
    </source>
</evidence>
<evidence type="ECO:0000256" key="1">
    <source>
        <dbReference type="SAM" id="MobiDB-lite"/>
    </source>
</evidence>
<keyword evidence="3" id="KW-1185">Reference proteome</keyword>
<reference evidence="2 3" key="1">
    <citation type="journal article" date="2013" name="PLoS Genet.">
        <title>The genome and development-dependent transcriptomes of Pyronema confluens: a window into fungal evolution.</title>
        <authorList>
            <person name="Traeger S."/>
            <person name="Altegoer F."/>
            <person name="Freitag M."/>
            <person name="Gabaldon T."/>
            <person name="Kempken F."/>
            <person name="Kumar A."/>
            <person name="Marcet-Houben M."/>
            <person name="Poggeler S."/>
            <person name="Stajich J.E."/>
            <person name="Nowrousian M."/>
        </authorList>
    </citation>
    <scope>NUCLEOTIDE SEQUENCE [LARGE SCALE GENOMIC DNA]</scope>
    <source>
        <strain evidence="3">CBS 100304</strain>
        <tissue evidence="2">Vegetative mycelium</tissue>
    </source>
</reference>
<accession>U4L570</accession>
<dbReference type="EMBL" id="HF935594">
    <property type="protein sequence ID" value="CCX11109.1"/>
    <property type="molecule type" value="Genomic_DNA"/>
</dbReference>
<dbReference type="AlphaFoldDB" id="U4L570"/>